<comment type="caution">
    <text evidence="1">The sequence shown here is derived from an EMBL/GenBank/DDBJ whole genome shotgun (WGS) entry which is preliminary data.</text>
</comment>
<organism evidence="1">
    <name type="scientific">Brassica cretica</name>
    <name type="common">Mustard</name>
    <dbReference type="NCBI Taxonomy" id="69181"/>
    <lineage>
        <taxon>Eukaryota</taxon>
        <taxon>Viridiplantae</taxon>
        <taxon>Streptophyta</taxon>
        <taxon>Embryophyta</taxon>
        <taxon>Tracheophyta</taxon>
        <taxon>Spermatophyta</taxon>
        <taxon>Magnoliopsida</taxon>
        <taxon>eudicotyledons</taxon>
        <taxon>Gunneridae</taxon>
        <taxon>Pentapetalae</taxon>
        <taxon>rosids</taxon>
        <taxon>malvids</taxon>
        <taxon>Brassicales</taxon>
        <taxon>Brassicaceae</taxon>
        <taxon>Brassiceae</taxon>
        <taxon>Brassica</taxon>
    </lineage>
</organism>
<name>A0A8S9GFM9_BRACR</name>
<dbReference type="AlphaFoldDB" id="A0A8S9GFM9"/>
<gene>
    <name evidence="1" type="ORF">F2Q70_00020785</name>
</gene>
<accession>A0A8S9GFM9</accession>
<dbReference type="EMBL" id="QGKY02001925">
    <property type="protein sequence ID" value="KAF2544931.1"/>
    <property type="molecule type" value="Genomic_DNA"/>
</dbReference>
<protein>
    <submittedName>
        <fullName evidence="1">Uncharacterized protein</fullName>
    </submittedName>
</protein>
<reference evidence="1" key="1">
    <citation type="submission" date="2019-12" db="EMBL/GenBank/DDBJ databases">
        <title>Genome sequencing and annotation of Brassica cretica.</title>
        <authorList>
            <person name="Studholme D.J."/>
            <person name="Sarris P.F."/>
        </authorList>
    </citation>
    <scope>NUCLEOTIDE SEQUENCE</scope>
    <source>
        <strain evidence="1">PFS-102/07</strain>
        <tissue evidence="1">Leaf</tissue>
    </source>
</reference>
<proteinExistence type="predicted"/>
<sequence>MEVFLFRSFDEMILLANANILYQILLGKLWASKPPTTKTIQWFMANTHSESLLNLKSLFYTVANWLLCFPVTSRRLDSHGMVEENRGEAALPSARPVLEMTAECGGANSSEHRLFVKKTCIE</sequence>
<evidence type="ECO:0000313" key="1">
    <source>
        <dbReference type="EMBL" id="KAF2544931.1"/>
    </source>
</evidence>